<gene>
    <name evidence="1" type="ORF">LCGC14_0166480</name>
</gene>
<reference evidence="1" key="1">
    <citation type="journal article" date="2015" name="Nature">
        <title>Complex archaea that bridge the gap between prokaryotes and eukaryotes.</title>
        <authorList>
            <person name="Spang A."/>
            <person name="Saw J.H."/>
            <person name="Jorgensen S.L."/>
            <person name="Zaremba-Niedzwiedzka K."/>
            <person name="Martijn J."/>
            <person name="Lind A.E."/>
            <person name="van Eijk R."/>
            <person name="Schleper C."/>
            <person name="Guy L."/>
            <person name="Ettema T.J."/>
        </authorList>
    </citation>
    <scope>NUCLEOTIDE SEQUENCE</scope>
</reference>
<organism evidence="1">
    <name type="scientific">marine sediment metagenome</name>
    <dbReference type="NCBI Taxonomy" id="412755"/>
    <lineage>
        <taxon>unclassified sequences</taxon>
        <taxon>metagenomes</taxon>
        <taxon>ecological metagenomes</taxon>
    </lineage>
</organism>
<dbReference type="AlphaFoldDB" id="A0A0F9V9Z6"/>
<comment type="caution">
    <text evidence="1">The sequence shown here is derived from an EMBL/GenBank/DDBJ whole genome shotgun (WGS) entry which is preliminary data.</text>
</comment>
<name>A0A0F9V9Z6_9ZZZZ</name>
<sequence length="270" mass="29917">MKSVKNLLLTLALSAFTFGAAQETITNESVVQMVELGFDDYMIIDKINTSDVKFDASITALGAMKNAGVSSEILSLIMDKSKQNTKSKTGIYYTDASGEDKLVQPSVFSGANSNQVAQKLVSGLINAKQKAQLPKTQSNNVIRQNQPEFTFVFDPNVTEVDNMQNNQGGDTGIFNWWFRMASNPNEFVLVKLTVKERKNLREVITGKSSWITSSSGIDPKYALNFAIEEIEGNKFKVTPDSLEPGEYCFIYQGQVPQGRDNQSVFDFSIQ</sequence>
<proteinExistence type="predicted"/>
<dbReference type="EMBL" id="LAZR01000063">
    <property type="protein sequence ID" value="KKN96602.1"/>
    <property type="molecule type" value="Genomic_DNA"/>
</dbReference>
<protein>
    <submittedName>
        <fullName evidence="1">Uncharacterized protein</fullName>
    </submittedName>
</protein>
<accession>A0A0F9V9Z6</accession>
<evidence type="ECO:0000313" key="1">
    <source>
        <dbReference type="EMBL" id="KKN96602.1"/>
    </source>
</evidence>